<dbReference type="PANTHER" id="PTHR15034:SF5">
    <property type="entry name" value="DEATH DOMAIN-CONTAINING PROTEIN CRADD"/>
    <property type="match status" value="1"/>
</dbReference>
<reference evidence="12" key="2">
    <citation type="submission" date="2011-06" db="UniProtKB">
        <authorList>
            <consortium name="Ensembl"/>
        </authorList>
    </citation>
    <scope>IDENTIFICATION</scope>
</reference>
<dbReference type="CDD" id="cd08319">
    <property type="entry name" value="Death_RAIDD"/>
    <property type="match status" value="1"/>
</dbReference>
<dbReference type="GO" id="GO:0006915">
    <property type="term" value="P:apoptotic process"/>
    <property type="evidence" value="ECO:0007669"/>
    <property type="project" value="UniProtKB-KW"/>
</dbReference>
<dbReference type="eggNOG" id="ENOG502R26C">
    <property type="taxonomic scope" value="Eukaryota"/>
</dbReference>
<dbReference type="FunFam" id="1.10.533.10:FF:000007">
    <property type="entry name" value="death domain-containing protein CRADD isoform X1"/>
    <property type="match status" value="1"/>
</dbReference>
<comment type="subcellular location">
    <subcellularLocation>
        <location evidence="2">Cytoplasm</location>
    </subcellularLocation>
    <subcellularLocation>
        <location evidence="1">Nucleus</location>
    </subcellularLocation>
</comment>
<keyword evidence="3" id="KW-0963">Cytoplasm</keyword>
<evidence type="ECO:0000256" key="5">
    <source>
        <dbReference type="ARBA" id="ARBA00023242"/>
    </source>
</evidence>
<evidence type="ECO:0000259" key="10">
    <source>
        <dbReference type="PROSITE" id="PS50017"/>
    </source>
</evidence>
<dbReference type="InterPro" id="IPR037939">
    <property type="entry name" value="CRADD"/>
</dbReference>
<dbReference type="GO" id="GO:0007165">
    <property type="term" value="P:signal transduction"/>
    <property type="evidence" value="ECO:0007669"/>
    <property type="project" value="InterPro"/>
</dbReference>
<evidence type="ECO:0000256" key="9">
    <source>
        <dbReference type="ARBA" id="ARBA00078018"/>
    </source>
</evidence>
<dbReference type="GO" id="GO:0043065">
    <property type="term" value="P:positive regulation of apoptotic process"/>
    <property type="evidence" value="ECO:0007669"/>
    <property type="project" value="UniProtKB-ARBA"/>
</dbReference>
<organism evidence="12">
    <name type="scientific">Xenopus tropicalis</name>
    <name type="common">Western clawed frog</name>
    <name type="synonym">Silurana tropicalis</name>
    <dbReference type="NCBI Taxonomy" id="8364"/>
    <lineage>
        <taxon>Eukaryota</taxon>
        <taxon>Metazoa</taxon>
        <taxon>Chordata</taxon>
        <taxon>Craniata</taxon>
        <taxon>Vertebrata</taxon>
        <taxon>Euteleostomi</taxon>
        <taxon>Amphibia</taxon>
        <taxon>Batrachia</taxon>
        <taxon>Anura</taxon>
        <taxon>Pipoidea</taxon>
        <taxon>Pipidae</taxon>
        <taxon>Xenopodinae</taxon>
        <taxon>Xenopus</taxon>
        <taxon>Silurana</taxon>
    </lineage>
</organism>
<dbReference type="InterPro" id="IPR037926">
    <property type="entry name" value="CRADD_Death"/>
</dbReference>
<evidence type="ECO:0000259" key="11">
    <source>
        <dbReference type="PROSITE" id="PS50209"/>
    </source>
</evidence>
<evidence type="ECO:0000256" key="2">
    <source>
        <dbReference type="ARBA" id="ARBA00004496"/>
    </source>
</evidence>
<proteinExistence type="predicted"/>
<dbReference type="Pfam" id="PF00619">
    <property type="entry name" value="CARD"/>
    <property type="match status" value="1"/>
</dbReference>
<evidence type="ECO:0000313" key="12">
    <source>
        <dbReference type="Ensembl" id="ENSXETP00000033446"/>
    </source>
</evidence>
<dbReference type="GeneTree" id="ENSGT00390000014448"/>
<dbReference type="InParanoid" id="F6SJT8"/>
<evidence type="ECO:0000256" key="3">
    <source>
        <dbReference type="ARBA" id="ARBA00022490"/>
    </source>
</evidence>
<keyword evidence="5" id="KW-0539">Nucleus</keyword>
<reference evidence="12" key="1">
    <citation type="journal article" date="2010" name="Science">
        <title>The genome of the Western clawed frog Xenopus tropicalis.</title>
        <authorList>
            <person name="Hellsten U."/>
            <person name="Harland R.M."/>
            <person name="Gilchrist M.J."/>
            <person name="Hendrix D."/>
            <person name="Jurka J."/>
            <person name="Kapitonov V."/>
            <person name="Ovcharenko I."/>
            <person name="Putnam N.H."/>
            <person name="Shu S."/>
            <person name="Taher L."/>
            <person name="Blitz I.L."/>
            <person name="Blumberg B."/>
            <person name="Dichmann D.S."/>
            <person name="Dubchak I."/>
            <person name="Amaya E."/>
            <person name="Detter J.C."/>
            <person name="Fletcher R."/>
            <person name="Gerhard D.S."/>
            <person name="Goodstein D."/>
            <person name="Graves T."/>
            <person name="Grigoriev I.V."/>
            <person name="Grimwood J."/>
            <person name="Kawashima T."/>
            <person name="Lindquist E."/>
            <person name="Lucas S.M."/>
            <person name="Mead P.E."/>
            <person name="Mitros T."/>
            <person name="Ogino H."/>
            <person name="Ohta Y."/>
            <person name="Poliakov A.V."/>
            <person name="Pollet N."/>
            <person name="Robert J."/>
            <person name="Salamov A."/>
            <person name="Sater A.K."/>
            <person name="Schmutz J."/>
            <person name="Terry A."/>
            <person name="Vize P.D."/>
            <person name="Warren W.C."/>
            <person name="Wells D."/>
            <person name="Wills A."/>
            <person name="Wilson R.K."/>
            <person name="Zimmerman L.B."/>
            <person name="Zorn A.M."/>
            <person name="Grainger R."/>
            <person name="Grammer T."/>
            <person name="Khokha M.K."/>
            <person name="Richardson P.M."/>
            <person name="Rokhsar D.S."/>
        </authorList>
    </citation>
    <scope>NUCLEOTIDE SEQUENCE [LARGE SCALE GENOMIC DNA]</scope>
    <source>
        <strain evidence="12">Nigerian</strain>
    </source>
</reference>
<comment type="function">
    <text evidence="6">Adapter protein that associates with PIDD1 and the caspase CASP2 to form the PIDDosome, a complex that activates CASP2 and triggers apoptosis. Also recruits CASP2 to the TNFR-1 signaling complex through its interaction with RIPK1 and TRADD and may play a role in the tumor necrosis factor-mediated signaling pathway.</text>
</comment>
<comment type="subunit">
    <text evidence="7">Forms a complex named the PIDDosome with PIDD1 and CASP2. Interacts (via Death domain) with RIPK1 (via Death domain); the interaction is direct. Interacts with TRADD. Interacts with TNFRSF1A.</text>
</comment>
<evidence type="ECO:0000256" key="7">
    <source>
        <dbReference type="ARBA" id="ARBA00062557"/>
    </source>
</evidence>
<dbReference type="PROSITE" id="PS50209">
    <property type="entry name" value="CARD"/>
    <property type="match status" value="1"/>
</dbReference>
<dbReference type="SUPFAM" id="SSF47986">
    <property type="entry name" value="DEATH domain"/>
    <property type="match status" value="2"/>
</dbReference>
<dbReference type="InterPro" id="IPR001315">
    <property type="entry name" value="CARD"/>
</dbReference>
<dbReference type="Bgee" id="ENSXETG00000025801">
    <property type="expression patterns" value="Expressed in embryo and 2 other cell types or tissues"/>
</dbReference>
<dbReference type="SMART" id="SM00114">
    <property type="entry name" value="CARD"/>
    <property type="match status" value="1"/>
</dbReference>
<evidence type="ECO:0000256" key="1">
    <source>
        <dbReference type="ARBA" id="ARBA00004123"/>
    </source>
</evidence>
<protein>
    <recommendedName>
        <fullName evidence="8">Death domain-containing protein CRADD</fullName>
    </recommendedName>
    <alternativeName>
        <fullName evidence="9">Caspase and RIP adapter with death domain</fullName>
    </alternativeName>
</protein>
<dbReference type="GO" id="GO:0070513">
    <property type="term" value="F:death domain binding"/>
    <property type="evidence" value="ECO:0007669"/>
    <property type="project" value="InterPro"/>
</dbReference>
<dbReference type="Gene3D" id="1.10.533.10">
    <property type="entry name" value="Death Domain, Fas"/>
    <property type="match status" value="2"/>
</dbReference>
<dbReference type="Ensembl" id="ENSXETT00000033446">
    <property type="protein sequence ID" value="ENSXETP00000033446"/>
    <property type="gene ID" value="ENSXETG00000025801"/>
</dbReference>
<dbReference type="GO" id="GO:0005634">
    <property type="term" value="C:nucleus"/>
    <property type="evidence" value="ECO:0007669"/>
    <property type="project" value="UniProtKB-SubCell"/>
</dbReference>
<dbReference type="InterPro" id="IPR000488">
    <property type="entry name" value="Death_dom"/>
</dbReference>
<evidence type="ECO:0000256" key="6">
    <source>
        <dbReference type="ARBA" id="ARBA00054016"/>
    </source>
</evidence>
<accession>F6SJT8</accession>
<dbReference type="HOGENOM" id="CLU_118159_0_0_1"/>
<dbReference type="Xenbase" id="XB-GENE-5756125">
    <property type="gene designation" value="cradd.2"/>
</dbReference>
<feature type="domain" description="CARD" evidence="11">
    <location>
        <begin position="1"/>
        <end position="78"/>
    </location>
</feature>
<dbReference type="InterPro" id="IPR011029">
    <property type="entry name" value="DEATH-like_dom_sf"/>
</dbReference>
<dbReference type="FunFam" id="1.10.533.10:FF:000058">
    <property type="entry name" value="death domain-containing protein CRADD isoform X1"/>
    <property type="match status" value="1"/>
</dbReference>
<dbReference type="GO" id="GO:0002020">
    <property type="term" value="F:protease binding"/>
    <property type="evidence" value="ECO:0007669"/>
    <property type="project" value="InterPro"/>
</dbReference>
<dbReference type="PANTHER" id="PTHR15034">
    <property type="entry name" value="DEATH DOMAIN-CONTAINING PROTEIN CRADD"/>
    <property type="match status" value="1"/>
</dbReference>
<name>F6SJT8_XENTR</name>
<sequence>MDPRHKELLRRQRLELCAEGLAEGLVPQYLLQEGIITESQLEEVNSQVTSHRRAMKLLDILPTRGPRAFEVFLDSLSEFPWMRENLIKLSQDGVDIPGGRTPELPSKFHHSCPTEKQLNLLAGKLGPEWEQILVHLGLDHNDLYRCKEQNRYNLQSQIVEGFVKWKQRMGSKATMLQLWQALQAAEADLSVMQQILQ</sequence>
<gene>
    <name evidence="12" type="primary">cradd.2</name>
</gene>
<dbReference type="Pfam" id="PF00531">
    <property type="entry name" value="Death"/>
    <property type="match status" value="1"/>
</dbReference>
<feature type="domain" description="Death" evidence="10">
    <location>
        <begin position="114"/>
        <end position="183"/>
    </location>
</feature>
<dbReference type="GO" id="GO:0005737">
    <property type="term" value="C:cytoplasm"/>
    <property type="evidence" value="ECO:0007669"/>
    <property type="project" value="UniProtKB-SubCell"/>
</dbReference>
<dbReference type="FunCoup" id="F6SJT8">
    <property type="interactions" value="742"/>
</dbReference>
<keyword evidence="4" id="KW-0053">Apoptosis</keyword>
<dbReference type="AlphaFoldDB" id="F6SJT8"/>
<evidence type="ECO:0000256" key="8">
    <source>
        <dbReference type="ARBA" id="ARBA00067501"/>
    </source>
</evidence>
<dbReference type="PROSITE" id="PS50017">
    <property type="entry name" value="DEATH_DOMAIN"/>
    <property type="match status" value="1"/>
</dbReference>
<evidence type="ECO:0000256" key="4">
    <source>
        <dbReference type="ARBA" id="ARBA00022703"/>
    </source>
</evidence>